<proteinExistence type="predicted"/>
<dbReference type="RefSeq" id="WP_240099949.1">
    <property type="nucleotide sequence ID" value="NZ_JAJSON010000025.1"/>
</dbReference>
<organism evidence="1 2">
    <name type="scientific">Christiangramia crocea</name>
    <dbReference type="NCBI Taxonomy" id="2904124"/>
    <lineage>
        <taxon>Bacteria</taxon>
        <taxon>Pseudomonadati</taxon>
        <taxon>Bacteroidota</taxon>
        <taxon>Flavobacteriia</taxon>
        <taxon>Flavobacteriales</taxon>
        <taxon>Flavobacteriaceae</taxon>
        <taxon>Christiangramia</taxon>
    </lineage>
</organism>
<sequence length="899" mass="104576">METLNIPKRTTTKDEQDFNYLRKVGLDHITAMSRKLWTDYNLHDPGITILEVLCYAITDLGYRINMPVSDLVDLQSREVLDKFPSAKEVLTTKSITENDYRKLFIDIEGVKNAFIRPYKDRKIYMHCSLMDEATESNPRGKLSYEEDLLPDYENRKEFTLKGLNQIYYELDTDIRELDEEDPNRIEKVNEIENEIYRTYHSNRNLCEDLIEVTEVKSFEFQVCGDIEIDKTANALNIVVEVLFRIQEYVSPSVKRYTLLDLIEEGLSSDEIFNGPVLKNGFITDAELKKANFRNEVRLSDLIKIISETPGISRIRKLSMNSCPCNDQEESSDDCAPLENEWKICFPKDFDKVIDICLENSTLNIFKDVIPINIDKAEVKNRFRQKFREYNRSLRVAYEDLAYPQGNFRNEADYFSIQNDLPALYGVGNKGLSPSFPEERHAKKLQLKSYLTIFDQVLATYFAHLKNVGQLLSADLDGNRTYFSEVLNDIKDLEKIIPDSENFNQNTGLFLSEIDDFVGRKNEILDHLLARFAENMNDYVFLMTDLFGLENKETALWQKSRLIKEYPSLGYNRGTAFNHFGEEHGVWDTLNVSGLENRINRLLGIRDSSRRDLTKYYHEIFSDSGKWKWRIFSKNGEALFTGTGEFESEWEAETALWKAVSLSWNKENFQLFPAAGDNWGFNLIDHSFEIIAIHPETYDDKTLASEAIEEYAGFIFDKVTDEGAYVFENILFHPDKKDPEAEKKFMEICVDEDCMQCKPEDPYSFRLTFVLPGWTRRFSNMFFREFAERTIRAEVPAHILTRICWIGSDPKDENIEPEEKNPMEDLQTLYKKWLQKKMSSPKDQKDNEFLKPLVDMLHSLETIYPQGNLHDCNKDGDSSHSIILNKSSLGELKNNDNGSE</sequence>
<evidence type="ECO:0000313" key="1">
    <source>
        <dbReference type="EMBL" id="MCG9972583.1"/>
    </source>
</evidence>
<dbReference type="Proteomes" id="UP001139344">
    <property type="component" value="Unassembled WGS sequence"/>
</dbReference>
<accession>A0A9X1V0G6</accession>
<comment type="caution">
    <text evidence="1">The sequence shown here is derived from an EMBL/GenBank/DDBJ whole genome shotgun (WGS) entry which is preliminary data.</text>
</comment>
<dbReference type="AlphaFoldDB" id="A0A9X1V0G6"/>
<gene>
    <name evidence="1" type="ORF">LU635_13125</name>
</gene>
<reference evidence="1" key="1">
    <citation type="submission" date="2021-12" db="EMBL/GenBank/DDBJ databases">
        <title>Description of Gramella crocea sp. nov., a new bacterium isolated from activated sludge.</title>
        <authorList>
            <person name="Zhang X."/>
        </authorList>
    </citation>
    <scope>NUCLEOTIDE SEQUENCE</scope>
    <source>
        <strain evidence="1">YB25</strain>
    </source>
</reference>
<evidence type="ECO:0000313" key="2">
    <source>
        <dbReference type="Proteomes" id="UP001139344"/>
    </source>
</evidence>
<keyword evidence="2" id="KW-1185">Reference proteome</keyword>
<dbReference type="EMBL" id="JAJSON010000025">
    <property type="protein sequence ID" value="MCG9972583.1"/>
    <property type="molecule type" value="Genomic_DNA"/>
</dbReference>
<protein>
    <submittedName>
        <fullName evidence="1">Uncharacterized protein</fullName>
    </submittedName>
</protein>
<dbReference type="Gene3D" id="2.30.29.80">
    <property type="match status" value="1"/>
</dbReference>
<name>A0A9X1V0G6_9FLAO</name>